<sequence>MDGVLADRWVSFPFRPGDIVICAPGKCGTTWVQMICALLVFQTPDLPAPLNQLSPWLDDPTGIRHEVFEWYAAQRNRRFIKTHSSLADVPALPQVTYIVVGRNPLDAAVSSYHQQKRTDAASGSADRSLGDSARAWLLDWIAEEPASPTQPSPLGGILQRIADAWARRDEPNVVLTHYEDLSADLEGQMRLLAARLGITVAEELWPGLVKAATFGRMRAAADRIEPFAGVLKDNASFFRRGVSGSGAELLTTAELADYHARVARVLEPDVLAWLHRSA</sequence>
<evidence type="ECO:0000313" key="4">
    <source>
        <dbReference type="EMBL" id="MPY45029.1"/>
    </source>
</evidence>
<feature type="domain" description="Sulfotransferase" evidence="3">
    <location>
        <begin position="17"/>
        <end position="254"/>
    </location>
</feature>
<evidence type="ECO:0000256" key="1">
    <source>
        <dbReference type="ARBA" id="ARBA00005771"/>
    </source>
</evidence>
<dbReference type="OrthoDB" id="3399180at2"/>
<protein>
    <submittedName>
        <fullName evidence="4">Sulfotransferase domain-containing protein</fullName>
    </submittedName>
</protein>
<dbReference type="InterPro" id="IPR000863">
    <property type="entry name" value="Sulfotransferase_dom"/>
</dbReference>
<dbReference type="EMBL" id="VJZE01000394">
    <property type="protein sequence ID" value="MPY45029.1"/>
    <property type="molecule type" value="Genomic_DNA"/>
</dbReference>
<accession>A0A5N8WCJ3</accession>
<evidence type="ECO:0000259" key="3">
    <source>
        <dbReference type="Pfam" id="PF00685"/>
    </source>
</evidence>
<name>A0A5N8WCJ3_9ACTN</name>
<dbReference type="GO" id="GO:0008146">
    <property type="term" value="F:sulfotransferase activity"/>
    <property type="evidence" value="ECO:0007669"/>
    <property type="project" value="InterPro"/>
</dbReference>
<evidence type="ECO:0000256" key="2">
    <source>
        <dbReference type="ARBA" id="ARBA00022679"/>
    </source>
</evidence>
<organism evidence="4 5">
    <name type="scientific">Streptomyces phyllanthi</name>
    <dbReference type="NCBI Taxonomy" id="1803180"/>
    <lineage>
        <taxon>Bacteria</taxon>
        <taxon>Bacillati</taxon>
        <taxon>Actinomycetota</taxon>
        <taxon>Actinomycetes</taxon>
        <taxon>Kitasatosporales</taxon>
        <taxon>Streptomycetaceae</taxon>
        <taxon>Streptomyces</taxon>
    </lineage>
</organism>
<comment type="similarity">
    <text evidence="1">Belongs to the sulfotransferase 1 family.</text>
</comment>
<dbReference type="AlphaFoldDB" id="A0A5N8WCJ3"/>
<dbReference type="InterPro" id="IPR027417">
    <property type="entry name" value="P-loop_NTPase"/>
</dbReference>
<dbReference type="PANTHER" id="PTHR11783">
    <property type="entry name" value="SULFOTRANSFERASE SULT"/>
    <property type="match status" value="1"/>
</dbReference>
<dbReference type="SUPFAM" id="SSF52540">
    <property type="entry name" value="P-loop containing nucleoside triphosphate hydrolases"/>
    <property type="match status" value="1"/>
</dbReference>
<reference evidence="4 5" key="1">
    <citation type="submission" date="2019-07" db="EMBL/GenBank/DDBJ databases">
        <title>New species of Amycolatopsis and Streptomyces.</title>
        <authorList>
            <person name="Duangmal K."/>
            <person name="Teo W.F.A."/>
            <person name="Lipun K."/>
        </authorList>
    </citation>
    <scope>NUCLEOTIDE SEQUENCE [LARGE SCALE GENOMIC DNA]</scope>
    <source>
        <strain evidence="4 5">TISTR 2346</strain>
    </source>
</reference>
<dbReference type="Gene3D" id="3.40.50.300">
    <property type="entry name" value="P-loop containing nucleotide triphosphate hydrolases"/>
    <property type="match status" value="1"/>
</dbReference>
<dbReference type="Pfam" id="PF00685">
    <property type="entry name" value="Sulfotransfer_1"/>
    <property type="match status" value="1"/>
</dbReference>
<comment type="caution">
    <text evidence="4">The sequence shown here is derived from an EMBL/GenBank/DDBJ whole genome shotgun (WGS) entry which is preliminary data.</text>
</comment>
<gene>
    <name evidence="4" type="ORF">FNH04_35535</name>
</gene>
<keyword evidence="2 4" id="KW-0808">Transferase</keyword>
<proteinExistence type="inferred from homology"/>
<keyword evidence="5" id="KW-1185">Reference proteome</keyword>
<evidence type="ECO:0000313" key="5">
    <source>
        <dbReference type="Proteomes" id="UP000326979"/>
    </source>
</evidence>
<dbReference type="Proteomes" id="UP000326979">
    <property type="component" value="Unassembled WGS sequence"/>
</dbReference>